<evidence type="ECO:0000313" key="2">
    <source>
        <dbReference type="EMBL" id="KYP34253.1"/>
    </source>
</evidence>
<dbReference type="AlphaFoldDB" id="A0A151QVH3"/>
<dbReference type="PANTHER" id="PTHR47723:SF19">
    <property type="entry name" value="POLYNUCLEOTIDYL TRANSFERASE, RIBONUCLEASE H-LIKE SUPERFAMILY PROTEIN"/>
    <property type="match status" value="1"/>
</dbReference>
<organism evidence="2 3">
    <name type="scientific">Cajanus cajan</name>
    <name type="common">Pigeon pea</name>
    <name type="synonym">Cajanus indicus</name>
    <dbReference type="NCBI Taxonomy" id="3821"/>
    <lineage>
        <taxon>Eukaryota</taxon>
        <taxon>Viridiplantae</taxon>
        <taxon>Streptophyta</taxon>
        <taxon>Embryophyta</taxon>
        <taxon>Tracheophyta</taxon>
        <taxon>Spermatophyta</taxon>
        <taxon>Magnoliopsida</taxon>
        <taxon>eudicotyledons</taxon>
        <taxon>Gunneridae</taxon>
        <taxon>Pentapetalae</taxon>
        <taxon>rosids</taxon>
        <taxon>fabids</taxon>
        <taxon>Fabales</taxon>
        <taxon>Fabaceae</taxon>
        <taxon>Papilionoideae</taxon>
        <taxon>50 kb inversion clade</taxon>
        <taxon>NPAAA clade</taxon>
        <taxon>indigoferoid/millettioid clade</taxon>
        <taxon>Phaseoleae</taxon>
        <taxon>Cajanus</taxon>
    </lineage>
</organism>
<accession>A0A151QVH3</accession>
<gene>
    <name evidence="2" type="ORF">KK1_044811</name>
</gene>
<dbReference type="Pfam" id="PF13456">
    <property type="entry name" value="RVT_3"/>
    <property type="match status" value="1"/>
</dbReference>
<reference evidence="2" key="1">
    <citation type="journal article" date="2012" name="Nat. Biotechnol.">
        <title>Draft genome sequence of pigeonpea (Cajanus cajan), an orphan legume crop of resource-poor farmers.</title>
        <authorList>
            <person name="Varshney R.K."/>
            <person name="Chen W."/>
            <person name="Li Y."/>
            <person name="Bharti A.K."/>
            <person name="Saxena R.K."/>
            <person name="Schlueter J.A."/>
            <person name="Donoghue M.T."/>
            <person name="Azam S."/>
            <person name="Fan G."/>
            <person name="Whaley A.M."/>
            <person name="Farmer A.D."/>
            <person name="Sheridan J."/>
            <person name="Iwata A."/>
            <person name="Tuteja R."/>
            <person name="Penmetsa R.V."/>
            <person name="Wu W."/>
            <person name="Upadhyaya H.D."/>
            <person name="Yang S.P."/>
            <person name="Shah T."/>
            <person name="Saxena K.B."/>
            <person name="Michael T."/>
            <person name="McCombie W.R."/>
            <person name="Yang B."/>
            <person name="Zhang G."/>
            <person name="Yang H."/>
            <person name="Wang J."/>
            <person name="Spillane C."/>
            <person name="Cook D.R."/>
            <person name="May G.D."/>
            <person name="Xu X."/>
            <person name="Jackson S.A."/>
        </authorList>
    </citation>
    <scope>NUCLEOTIDE SEQUENCE [LARGE SCALE GENOMIC DNA]</scope>
</reference>
<dbReference type="Gramene" id="C.cajan_42109.t">
    <property type="protein sequence ID" value="C.cajan_42109.t.cds1"/>
    <property type="gene ID" value="C.cajan_42109"/>
</dbReference>
<dbReference type="InterPro" id="IPR012337">
    <property type="entry name" value="RNaseH-like_sf"/>
</dbReference>
<sequence length="91" mass="10154">MGITNAIIETDSKQVVDDVLSSTSIPTEYGHVLRKCQLVLQSHSNLMVRFIKRQANQVAHTLARASRFHASSTSFDLIPPCIEILIFNELS</sequence>
<proteinExistence type="predicted"/>
<dbReference type="EMBL" id="KQ484640">
    <property type="protein sequence ID" value="KYP34253.1"/>
    <property type="molecule type" value="Genomic_DNA"/>
</dbReference>
<dbReference type="SUPFAM" id="SSF53098">
    <property type="entry name" value="Ribonuclease H-like"/>
    <property type="match status" value="1"/>
</dbReference>
<evidence type="ECO:0000259" key="1">
    <source>
        <dbReference type="Pfam" id="PF13456"/>
    </source>
</evidence>
<name>A0A151QVH3_CAJCA</name>
<dbReference type="PANTHER" id="PTHR47723">
    <property type="entry name" value="OS05G0353850 PROTEIN"/>
    <property type="match status" value="1"/>
</dbReference>
<dbReference type="GO" id="GO:0003676">
    <property type="term" value="F:nucleic acid binding"/>
    <property type="evidence" value="ECO:0007669"/>
    <property type="project" value="InterPro"/>
</dbReference>
<protein>
    <recommendedName>
        <fullName evidence="1">RNase H type-1 domain-containing protein</fullName>
    </recommendedName>
</protein>
<dbReference type="OMA" id="VCFSERQ"/>
<dbReference type="InterPro" id="IPR002156">
    <property type="entry name" value="RNaseH_domain"/>
</dbReference>
<dbReference type="GO" id="GO:0004523">
    <property type="term" value="F:RNA-DNA hybrid ribonuclease activity"/>
    <property type="evidence" value="ECO:0007669"/>
    <property type="project" value="InterPro"/>
</dbReference>
<evidence type="ECO:0000313" key="3">
    <source>
        <dbReference type="Proteomes" id="UP000075243"/>
    </source>
</evidence>
<dbReference type="InterPro" id="IPR053151">
    <property type="entry name" value="RNase_H-like"/>
</dbReference>
<dbReference type="Proteomes" id="UP000075243">
    <property type="component" value="Unassembled WGS sequence"/>
</dbReference>
<keyword evidence="3" id="KW-1185">Reference proteome</keyword>
<feature type="domain" description="RNase H type-1" evidence="1">
    <location>
        <begin position="2"/>
        <end position="65"/>
    </location>
</feature>